<evidence type="ECO:0000256" key="1">
    <source>
        <dbReference type="SAM" id="Coils"/>
    </source>
</evidence>
<proteinExistence type="predicted"/>
<reference evidence="3" key="1">
    <citation type="submission" date="2021-09" db="EMBL/GenBank/DDBJ databases">
        <authorList>
            <consortium name="AG Swart"/>
            <person name="Singh M."/>
            <person name="Singh A."/>
            <person name="Seah K."/>
            <person name="Emmerich C."/>
        </authorList>
    </citation>
    <scope>NUCLEOTIDE SEQUENCE</scope>
    <source>
        <strain evidence="3">ATCC30299</strain>
    </source>
</reference>
<sequence length="509" mass="59897">MEKVKEEKSPLDLSSDQSYSDKSENTKETYVSPHILSPTLNKSVEEFFKQSGEIQSEIRKLTGLFHQISPKRKEEASSKIAFSNAGKEWSREENEISPNISVPNEEFHEEEEREIEDQQDYWKDINELLEKYGFNPVILYQEIDNEVPDWNSLSDALVDVLTGYAHQVTSLGEAENNIYKLTRENKELKTQLESNEEELNKWKEQGKEYNNAIKRNAELEDYNRMLKNRLEKTNEISDLEKENKELKIEMERKDEELKRLKEKLKEYENTTKRNVELEEYNRTLKKKLKKANEVGNDKDIAILNIKRMLNTDKVKLFEETQKEVKMLRERVKCLEEQANSEYNEKVKVLNLIMNALSLNSFSEIPSSIFKMQQVVLSLPRIEELIESILNELFPDEYKVGEEIYANVLPAIKHLKQRTFELTEFKKKILEIFRSSDDIDLFEKANALRHFCKLFSIKQTDQITGTIDNVFVFVHEMKRFLSFARQALGMPNDQPISSVLEEVTRYLENS</sequence>
<feature type="region of interest" description="Disordered" evidence="2">
    <location>
        <begin position="1"/>
        <end position="35"/>
    </location>
</feature>
<evidence type="ECO:0008006" key="5">
    <source>
        <dbReference type="Google" id="ProtNLM"/>
    </source>
</evidence>
<dbReference type="AlphaFoldDB" id="A0AAU9K789"/>
<feature type="coiled-coil region" evidence="1">
    <location>
        <begin position="171"/>
        <end position="344"/>
    </location>
</feature>
<organism evidence="3 4">
    <name type="scientific">Blepharisma stoltei</name>
    <dbReference type="NCBI Taxonomy" id="1481888"/>
    <lineage>
        <taxon>Eukaryota</taxon>
        <taxon>Sar</taxon>
        <taxon>Alveolata</taxon>
        <taxon>Ciliophora</taxon>
        <taxon>Postciliodesmatophora</taxon>
        <taxon>Heterotrichea</taxon>
        <taxon>Heterotrichida</taxon>
        <taxon>Blepharismidae</taxon>
        <taxon>Blepharisma</taxon>
    </lineage>
</organism>
<accession>A0AAU9K789</accession>
<keyword evidence="1" id="KW-0175">Coiled coil</keyword>
<evidence type="ECO:0000313" key="3">
    <source>
        <dbReference type="EMBL" id="CAG9333297.1"/>
    </source>
</evidence>
<feature type="compositionally biased region" description="Basic and acidic residues" evidence="2">
    <location>
        <begin position="1"/>
        <end position="10"/>
    </location>
</feature>
<dbReference type="EMBL" id="CAJZBQ010000056">
    <property type="protein sequence ID" value="CAG9333297.1"/>
    <property type="molecule type" value="Genomic_DNA"/>
</dbReference>
<evidence type="ECO:0000256" key="2">
    <source>
        <dbReference type="SAM" id="MobiDB-lite"/>
    </source>
</evidence>
<protein>
    <recommendedName>
        <fullName evidence="5">Centrosomal protein of 70 kDa</fullName>
    </recommendedName>
</protein>
<dbReference type="Proteomes" id="UP001162131">
    <property type="component" value="Unassembled WGS sequence"/>
</dbReference>
<gene>
    <name evidence="3" type="ORF">BSTOLATCC_MIC58112</name>
</gene>
<comment type="caution">
    <text evidence="3">The sequence shown here is derived from an EMBL/GenBank/DDBJ whole genome shotgun (WGS) entry which is preliminary data.</text>
</comment>
<evidence type="ECO:0000313" key="4">
    <source>
        <dbReference type="Proteomes" id="UP001162131"/>
    </source>
</evidence>
<name>A0AAU9K789_9CILI</name>
<keyword evidence="4" id="KW-1185">Reference proteome</keyword>